<keyword evidence="3" id="KW-1185">Reference proteome</keyword>
<feature type="domain" description="Amidohydrolase-related" evidence="1">
    <location>
        <begin position="52"/>
        <end position="382"/>
    </location>
</feature>
<dbReference type="OrthoDB" id="9776455at2"/>
<dbReference type="PANTHER" id="PTHR43135:SF3">
    <property type="entry name" value="ALPHA-D-RIBOSE 1-METHYLPHOSPHONATE 5-TRIPHOSPHATE DIPHOSPHATASE"/>
    <property type="match status" value="1"/>
</dbReference>
<name>A0A4R0JY31_9ACTN</name>
<dbReference type="InterPro" id="IPR011059">
    <property type="entry name" value="Metal-dep_hydrolase_composite"/>
</dbReference>
<dbReference type="Gene3D" id="3.20.20.140">
    <property type="entry name" value="Metal-dependent hydrolases"/>
    <property type="match status" value="1"/>
</dbReference>
<dbReference type="InterPro" id="IPR032466">
    <property type="entry name" value="Metal_Hydrolase"/>
</dbReference>
<evidence type="ECO:0000313" key="3">
    <source>
        <dbReference type="Proteomes" id="UP000293342"/>
    </source>
</evidence>
<dbReference type="InterPro" id="IPR057744">
    <property type="entry name" value="OTAase-like"/>
</dbReference>
<gene>
    <name evidence="2" type="ORF">E0H75_18235</name>
</gene>
<comment type="caution">
    <text evidence="2">The sequence shown here is derived from an EMBL/GenBank/DDBJ whole genome shotgun (WGS) entry which is preliminary data.</text>
</comment>
<dbReference type="AlphaFoldDB" id="A0A4R0JY31"/>
<dbReference type="Pfam" id="PF01979">
    <property type="entry name" value="Amidohydro_1"/>
    <property type="match status" value="1"/>
</dbReference>
<dbReference type="GO" id="GO:0016810">
    <property type="term" value="F:hydrolase activity, acting on carbon-nitrogen (but not peptide) bonds"/>
    <property type="evidence" value="ECO:0007669"/>
    <property type="project" value="InterPro"/>
</dbReference>
<organism evidence="2 3">
    <name type="scientific">Kribbella capetownensis</name>
    <dbReference type="NCBI Taxonomy" id="1572659"/>
    <lineage>
        <taxon>Bacteria</taxon>
        <taxon>Bacillati</taxon>
        <taxon>Actinomycetota</taxon>
        <taxon>Actinomycetes</taxon>
        <taxon>Propionibacteriales</taxon>
        <taxon>Kribbellaceae</taxon>
        <taxon>Kribbella</taxon>
    </lineage>
</organism>
<reference evidence="2 3" key="1">
    <citation type="submission" date="2019-02" db="EMBL/GenBank/DDBJ databases">
        <title>Kribbella capetownensis sp. nov. and Kribbella speibonae sp. nov., isolated from soil.</title>
        <authorList>
            <person name="Curtis S.M."/>
            <person name="Norton I."/>
            <person name="Everest G.J."/>
            <person name="Meyers P.R."/>
        </authorList>
    </citation>
    <scope>NUCLEOTIDE SEQUENCE [LARGE SCALE GENOMIC DNA]</scope>
    <source>
        <strain evidence="2 3">YM53</strain>
    </source>
</reference>
<keyword evidence="2" id="KW-0378">Hydrolase</keyword>
<protein>
    <submittedName>
        <fullName evidence="2">Amidohydrolase family protein</fullName>
    </submittedName>
</protein>
<sequence length="388" mass="40588">MTGRLLLHSGSVLDVASGEVRAADVVLADDRIVDIGPGLDGDEAVDCSGGLLLPGLIDCHTHVCLTQMLSDSDGLPQSTRPLSAVPVLRMLLSLGVTTIRDAWGADAGVRLAVERGWIDGPEVLISLRQVCTTGGIGDLWTPDLGPVDYFGDPSMPDPVFDGADGARAVVRRMVRAGADWIKLTATGSMALGIGVHDVQLTVDEMTALVDEARRQGDRRVMVHAHGARAAEEAARAGAASIEHGTYLDEAAVQAMAAAGTFYVPTLSTTQPDPEHVPDGAPEAHRESVRLALDAGVPIAMGTDNPVRPHSEVLRELEHLSAAGLGDAGALRAATIDAARLLGLSDDRGEICAGKRADLVLVDGTDLDCTSLESRIRTVFHNGRAVGRP</sequence>
<proteinExistence type="predicted"/>
<accession>A0A4R0JY31</accession>
<dbReference type="SUPFAM" id="SSF51338">
    <property type="entry name" value="Composite domain of metallo-dependent hydrolases"/>
    <property type="match status" value="1"/>
</dbReference>
<dbReference type="InterPro" id="IPR051781">
    <property type="entry name" value="Metallo-dep_Hydrolase"/>
</dbReference>
<dbReference type="InterPro" id="IPR006680">
    <property type="entry name" value="Amidohydro-rel"/>
</dbReference>
<dbReference type="EMBL" id="SJKD01000003">
    <property type="protein sequence ID" value="TCC50208.1"/>
    <property type="molecule type" value="Genomic_DNA"/>
</dbReference>
<dbReference type="Gene3D" id="2.30.40.10">
    <property type="entry name" value="Urease, subunit C, domain 1"/>
    <property type="match status" value="1"/>
</dbReference>
<dbReference type="SUPFAM" id="SSF51556">
    <property type="entry name" value="Metallo-dependent hydrolases"/>
    <property type="match status" value="1"/>
</dbReference>
<dbReference type="PANTHER" id="PTHR43135">
    <property type="entry name" value="ALPHA-D-RIBOSE 1-METHYLPHOSPHONATE 5-TRIPHOSPHATE DIPHOSPHATASE"/>
    <property type="match status" value="1"/>
</dbReference>
<dbReference type="RefSeq" id="WP_131514713.1">
    <property type="nucleotide sequence ID" value="NZ_SJKD01000003.1"/>
</dbReference>
<evidence type="ECO:0000313" key="2">
    <source>
        <dbReference type="EMBL" id="TCC50208.1"/>
    </source>
</evidence>
<dbReference type="CDD" id="cd01299">
    <property type="entry name" value="Met_dep_hydrolase_A"/>
    <property type="match status" value="1"/>
</dbReference>
<dbReference type="Proteomes" id="UP000293342">
    <property type="component" value="Unassembled WGS sequence"/>
</dbReference>
<evidence type="ECO:0000259" key="1">
    <source>
        <dbReference type="Pfam" id="PF01979"/>
    </source>
</evidence>